<evidence type="ECO:0008006" key="5">
    <source>
        <dbReference type="Google" id="ProtNLM"/>
    </source>
</evidence>
<dbReference type="GeneID" id="91988544"/>
<keyword evidence="1" id="KW-0175">Coiled coil</keyword>
<evidence type="ECO:0000313" key="4">
    <source>
        <dbReference type="Proteomes" id="UP000054399"/>
    </source>
</evidence>
<proteinExistence type="predicted"/>
<keyword evidence="4" id="KW-1185">Reference proteome</keyword>
<feature type="compositionally biased region" description="Polar residues" evidence="2">
    <location>
        <begin position="108"/>
        <end position="121"/>
    </location>
</feature>
<comment type="caution">
    <text evidence="3">The sequence shown here is derived from an EMBL/GenBank/DDBJ whole genome shotgun (WGS) entry which is preliminary data.</text>
</comment>
<evidence type="ECO:0000256" key="1">
    <source>
        <dbReference type="SAM" id="Coils"/>
    </source>
</evidence>
<gene>
    <name evidence="3" type="ORF">I308_101686</name>
</gene>
<dbReference type="RefSeq" id="XP_066615017.1">
    <property type="nucleotide sequence ID" value="XM_066756240.1"/>
</dbReference>
<dbReference type="Proteomes" id="UP000054399">
    <property type="component" value="Unassembled WGS sequence"/>
</dbReference>
<feature type="coiled-coil region" evidence="1">
    <location>
        <begin position="71"/>
        <end position="98"/>
    </location>
</feature>
<name>A0ABR3BV79_9TREE</name>
<evidence type="ECO:0000313" key="3">
    <source>
        <dbReference type="EMBL" id="KAL0252297.1"/>
    </source>
</evidence>
<dbReference type="EMBL" id="ATAM02000003">
    <property type="protein sequence ID" value="KAL0252297.1"/>
    <property type="molecule type" value="Genomic_DNA"/>
</dbReference>
<reference evidence="3 4" key="2">
    <citation type="submission" date="2024-01" db="EMBL/GenBank/DDBJ databases">
        <title>Comparative genomics of Cryptococcus and Kwoniella reveals pathogenesis evolution and contrasting modes of karyotype evolution via chromosome fusion or intercentromeric recombination.</title>
        <authorList>
            <person name="Coelho M.A."/>
            <person name="David-Palma M."/>
            <person name="Shea T."/>
            <person name="Bowers K."/>
            <person name="Mcginley-Smith S."/>
            <person name="Mohammad A.W."/>
            <person name="Gnirke A."/>
            <person name="Yurkov A.M."/>
            <person name="Nowrousian M."/>
            <person name="Sun S."/>
            <person name="Cuomo C.A."/>
            <person name="Heitman J."/>
        </authorList>
    </citation>
    <scope>NUCLEOTIDE SEQUENCE [LARGE SCALE GENOMIC DNA]</scope>
    <source>
        <strain evidence="3 4">IND107</strain>
    </source>
</reference>
<protein>
    <recommendedName>
        <fullName evidence="5">DUF4460 domain-containing protein</fullName>
    </recommendedName>
</protein>
<reference evidence="4" key="1">
    <citation type="submission" date="2015-01" db="EMBL/GenBank/DDBJ databases">
        <title>The Genome Sequence of Cryptococcus gattii MMRL2647.</title>
        <authorList>
            <consortium name="The Broad Institute Genomics Platform"/>
            <person name="Cuomo C."/>
            <person name="Litvintseva A."/>
            <person name="Chen Y."/>
            <person name="Heitman J."/>
            <person name="Sun S."/>
            <person name="Springer D."/>
            <person name="Dromer F."/>
            <person name="Young S."/>
            <person name="Zeng Q."/>
            <person name="Gargeya S."/>
            <person name="Abouelleil A."/>
            <person name="Alvarado L."/>
            <person name="Chapman S.B."/>
            <person name="Gainer-Dewar J."/>
            <person name="Goldberg J."/>
            <person name="Griggs A."/>
            <person name="Gujja S."/>
            <person name="Hansen M."/>
            <person name="Howarth C."/>
            <person name="Imamovic A."/>
            <person name="Larimer J."/>
            <person name="Murphy C."/>
            <person name="Naylor J."/>
            <person name="Pearson M."/>
            <person name="Priest M."/>
            <person name="Roberts A."/>
            <person name="Saif S."/>
            <person name="Shea T."/>
            <person name="Sykes S."/>
            <person name="Wortman J."/>
            <person name="Nusbaum C."/>
            <person name="Birren B."/>
        </authorList>
    </citation>
    <scope>NUCLEOTIDE SEQUENCE [LARGE SCALE GENOMIC DNA]</scope>
    <source>
        <strain evidence="4">IND107</strain>
    </source>
</reference>
<accession>A0ABR3BV79</accession>
<sequence length="195" mass="21809">MHLVFENVLTTLINLVGGTFSNLEKEHFVVAKEKWEEIGRCDYPVPVSPIFTDALSLTRNSSPGEGPPVQMTNAVEELQRANAEIARLREQLLAQSASSNSPWSASSEDTPVSSQAQSQFPESVRFRVPQAGFARGKTWKESTFVQRDLFTRLMQDRHPDLFSREKITIINALHVPQGFHQDQVHEGACGAKSLF</sequence>
<evidence type="ECO:0000256" key="2">
    <source>
        <dbReference type="SAM" id="MobiDB-lite"/>
    </source>
</evidence>
<organism evidence="3 4">
    <name type="scientific">Cryptococcus tetragattii IND107</name>
    <dbReference type="NCBI Taxonomy" id="1296105"/>
    <lineage>
        <taxon>Eukaryota</taxon>
        <taxon>Fungi</taxon>
        <taxon>Dikarya</taxon>
        <taxon>Basidiomycota</taxon>
        <taxon>Agaricomycotina</taxon>
        <taxon>Tremellomycetes</taxon>
        <taxon>Tremellales</taxon>
        <taxon>Cryptococcaceae</taxon>
        <taxon>Cryptococcus</taxon>
        <taxon>Cryptococcus gattii species complex</taxon>
    </lineage>
</organism>
<feature type="region of interest" description="Disordered" evidence="2">
    <location>
        <begin position="99"/>
        <end position="121"/>
    </location>
</feature>